<proteinExistence type="predicted"/>
<sequence>MHANASRCVDLGVAIDVVFGGYSTCTRLRDPRPHRDLPPDLLPTELTPSYLPRCVQKNCVASYGVCRRTPMAPPYGILNVSTLLMRPSPHSLARPDSIPQDEHSLPCYPRVISSILSAPSLRRHPLQEQDMYSRISPAPTLNRRRPVSQQPSCERLKTIASRTLDNLVLRRVIVL</sequence>
<keyword evidence="2" id="KW-1185">Reference proteome</keyword>
<gene>
    <name evidence="1" type="ORF">GWI33_016839</name>
</gene>
<evidence type="ECO:0000313" key="1">
    <source>
        <dbReference type="EMBL" id="KAF7270147.1"/>
    </source>
</evidence>
<protein>
    <submittedName>
        <fullName evidence="1">Uncharacterized protein</fullName>
    </submittedName>
</protein>
<reference evidence="1" key="1">
    <citation type="submission" date="2020-08" db="EMBL/GenBank/DDBJ databases">
        <title>Genome sequencing and assembly of the red palm weevil Rhynchophorus ferrugineus.</title>
        <authorList>
            <person name="Dias G.B."/>
            <person name="Bergman C.M."/>
            <person name="Manee M."/>
        </authorList>
    </citation>
    <scope>NUCLEOTIDE SEQUENCE</scope>
    <source>
        <strain evidence="1">AA-2017</strain>
        <tissue evidence="1">Whole larva</tissue>
    </source>
</reference>
<comment type="caution">
    <text evidence="1">The sequence shown here is derived from an EMBL/GenBank/DDBJ whole genome shotgun (WGS) entry which is preliminary data.</text>
</comment>
<accession>A0A834IAA9</accession>
<evidence type="ECO:0000313" key="2">
    <source>
        <dbReference type="Proteomes" id="UP000625711"/>
    </source>
</evidence>
<dbReference type="EMBL" id="JAACXV010014127">
    <property type="protein sequence ID" value="KAF7270147.1"/>
    <property type="molecule type" value="Genomic_DNA"/>
</dbReference>
<dbReference type="AlphaFoldDB" id="A0A834IAA9"/>
<dbReference type="Proteomes" id="UP000625711">
    <property type="component" value="Unassembled WGS sequence"/>
</dbReference>
<organism evidence="1 2">
    <name type="scientific">Rhynchophorus ferrugineus</name>
    <name type="common">Red palm weevil</name>
    <name type="synonym">Curculio ferrugineus</name>
    <dbReference type="NCBI Taxonomy" id="354439"/>
    <lineage>
        <taxon>Eukaryota</taxon>
        <taxon>Metazoa</taxon>
        <taxon>Ecdysozoa</taxon>
        <taxon>Arthropoda</taxon>
        <taxon>Hexapoda</taxon>
        <taxon>Insecta</taxon>
        <taxon>Pterygota</taxon>
        <taxon>Neoptera</taxon>
        <taxon>Endopterygota</taxon>
        <taxon>Coleoptera</taxon>
        <taxon>Polyphaga</taxon>
        <taxon>Cucujiformia</taxon>
        <taxon>Curculionidae</taxon>
        <taxon>Dryophthorinae</taxon>
        <taxon>Rhynchophorus</taxon>
    </lineage>
</organism>
<name>A0A834IAA9_RHYFE</name>